<feature type="domain" description="CASTOR ACT" evidence="2">
    <location>
        <begin position="158"/>
        <end position="218"/>
    </location>
</feature>
<dbReference type="Gene3D" id="3.30.2130.10">
    <property type="entry name" value="VC0802-like"/>
    <property type="match status" value="1"/>
</dbReference>
<dbReference type="SUPFAM" id="SSF55021">
    <property type="entry name" value="ACT-like"/>
    <property type="match status" value="1"/>
</dbReference>
<dbReference type="PANTHER" id="PTHR31131">
    <property type="entry name" value="CHROMOSOME 1, WHOLE GENOME SHOTGUN SEQUENCE"/>
    <property type="match status" value="1"/>
</dbReference>
<dbReference type="RefSeq" id="XP_022457431.1">
    <property type="nucleotide sequence ID" value="XM_022603561.1"/>
</dbReference>
<keyword evidence="4" id="KW-1185">Reference proteome</keyword>
<name>W6MGV2_9ASCO</name>
<dbReference type="Proteomes" id="UP000019384">
    <property type="component" value="Unassembled WGS sequence"/>
</dbReference>
<reference evidence="3" key="1">
    <citation type="submission" date="2013-12" db="EMBL/GenBank/DDBJ databases">
        <authorList>
            <person name="Genoscope - CEA"/>
        </authorList>
    </citation>
    <scope>NUCLEOTIDE SEQUENCE</scope>
    <source>
        <strain evidence="3">CBS 1993</strain>
    </source>
</reference>
<proteinExistence type="predicted"/>
<dbReference type="GeneID" id="34518819"/>
<dbReference type="GO" id="GO:0006520">
    <property type="term" value="P:amino acid metabolic process"/>
    <property type="evidence" value="ECO:0007669"/>
    <property type="project" value="UniProtKB-ARBA"/>
</dbReference>
<gene>
    <name evidence="3" type="ORF">KUCA_T00001389001</name>
</gene>
<reference evidence="3" key="2">
    <citation type="submission" date="2014-02" db="EMBL/GenBank/DDBJ databases">
        <title>Complete DNA sequence of /Kuraishia capsulata/ illustrates novel genomic features among budding yeasts (/Saccharomycotina/).</title>
        <authorList>
            <person name="Morales L."/>
            <person name="Noel B."/>
            <person name="Porcel B."/>
            <person name="Marcet-Houben M."/>
            <person name="Hullo M-F."/>
            <person name="Sacerdot C."/>
            <person name="Tekaia F."/>
            <person name="Leh-Louis V."/>
            <person name="Despons L."/>
            <person name="Khanna V."/>
            <person name="Aury J-M."/>
            <person name="Barbe V."/>
            <person name="Couloux A."/>
            <person name="Labadie K."/>
            <person name="Pelletier E."/>
            <person name="Souciet J-L."/>
            <person name="Boekhout T."/>
            <person name="Gabaldon T."/>
            <person name="Wincker P."/>
            <person name="Dujon B."/>
        </authorList>
    </citation>
    <scope>NUCLEOTIDE SEQUENCE</scope>
    <source>
        <strain evidence="3">CBS 1993</strain>
    </source>
</reference>
<evidence type="ECO:0000256" key="1">
    <source>
        <dbReference type="SAM" id="MobiDB-lite"/>
    </source>
</evidence>
<dbReference type="InterPro" id="IPR045865">
    <property type="entry name" value="ACT-like_dom_sf"/>
</dbReference>
<feature type="compositionally biased region" description="Polar residues" evidence="1">
    <location>
        <begin position="81"/>
        <end position="96"/>
    </location>
</feature>
<evidence type="ECO:0000259" key="2">
    <source>
        <dbReference type="Pfam" id="PF13840"/>
    </source>
</evidence>
<dbReference type="OrthoDB" id="58529at2759"/>
<feature type="compositionally biased region" description="Basic and acidic residues" evidence="1">
    <location>
        <begin position="43"/>
        <end position="52"/>
    </location>
</feature>
<dbReference type="GO" id="GO:0046394">
    <property type="term" value="P:carboxylic acid biosynthetic process"/>
    <property type="evidence" value="ECO:0007669"/>
    <property type="project" value="UniProtKB-ARBA"/>
</dbReference>
<protein>
    <recommendedName>
        <fullName evidence="2">CASTOR ACT domain-containing protein</fullName>
    </recommendedName>
</protein>
<feature type="compositionally biased region" description="Low complexity" evidence="1">
    <location>
        <begin position="66"/>
        <end position="80"/>
    </location>
</feature>
<dbReference type="PANTHER" id="PTHR31131:SF6">
    <property type="entry name" value="CASTOR ACT DOMAIN-CONTAINING PROTEIN"/>
    <property type="match status" value="1"/>
</dbReference>
<dbReference type="Pfam" id="PF13840">
    <property type="entry name" value="ACT_7"/>
    <property type="match status" value="1"/>
</dbReference>
<dbReference type="EMBL" id="HG793126">
    <property type="protein sequence ID" value="CDK25419.1"/>
    <property type="molecule type" value="Genomic_DNA"/>
</dbReference>
<dbReference type="InterPro" id="IPR027795">
    <property type="entry name" value="CASTOR_ACT_dom"/>
</dbReference>
<organism evidence="3 4">
    <name type="scientific">Kuraishia capsulata CBS 1993</name>
    <dbReference type="NCBI Taxonomy" id="1382522"/>
    <lineage>
        <taxon>Eukaryota</taxon>
        <taxon>Fungi</taxon>
        <taxon>Dikarya</taxon>
        <taxon>Ascomycota</taxon>
        <taxon>Saccharomycotina</taxon>
        <taxon>Pichiomycetes</taxon>
        <taxon>Pichiales</taxon>
        <taxon>Pichiaceae</taxon>
        <taxon>Kuraishia</taxon>
    </lineage>
</organism>
<feature type="region of interest" description="Disordered" evidence="1">
    <location>
        <begin position="235"/>
        <end position="272"/>
    </location>
</feature>
<sequence>MDAQVQLFKTRLSIVSIPRSQYWLFSQGILQLLHNVASHDLHDSDSEYEKVSGDSSDEDDDDDSRSYSSAGVGSSTMSSSRLAQSRNTDNSPTKPRTQAAGYDSDSHSQDSSIEEDDDGLFLHVAFTPDEVTVICSSSFVKSLFDQPLESKDSRAQVLPDSYLALQVGGDGLSIGKRVLELTQPLSEAGISIFFISNYFSDIVLIPENAREKVVSALEVKGFHFSDISGSYMVDRTAVSTPPSPSSMAPVESSAPSSRKPSLQDSITGNDLPEENLESRTFKVFKTAGIKPHVHTHAKLLITGARSGSCSKTITTTATALAKFPVNPPEFGSALTTESFPEYFAITRASSQEVALVLPKSHRTRSKLGFQSKYLVGSSSDVFIPVVIDLSKLPVDSKGIVAGVASKLIHNADLRGEAEMFEMSYLSMAKAGIVMIPRESGKFVSEVLANNL</sequence>
<dbReference type="STRING" id="1382522.W6MGV2"/>
<feature type="region of interest" description="Disordered" evidence="1">
    <location>
        <begin position="43"/>
        <end position="114"/>
    </location>
</feature>
<feature type="compositionally biased region" description="Polar residues" evidence="1">
    <location>
        <begin position="253"/>
        <end position="268"/>
    </location>
</feature>
<accession>W6MGV2</accession>
<dbReference type="HOGENOM" id="CLU_052715_0_0_1"/>
<dbReference type="AlphaFoldDB" id="W6MGV2"/>
<dbReference type="InterPro" id="IPR051719">
    <property type="entry name" value="CASTOR_mTORC1"/>
</dbReference>
<evidence type="ECO:0000313" key="3">
    <source>
        <dbReference type="EMBL" id="CDK25419.1"/>
    </source>
</evidence>
<evidence type="ECO:0000313" key="4">
    <source>
        <dbReference type="Proteomes" id="UP000019384"/>
    </source>
</evidence>